<organism evidence="3 4">
    <name type="scientific">Chironomus riparius</name>
    <dbReference type="NCBI Taxonomy" id="315576"/>
    <lineage>
        <taxon>Eukaryota</taxon>
        <taxon>Metazoa</taxon>
        <taxon>Ecdysozoa</taxon>
        <taxon>Arthropoda</taxon>
        <taxon>Hexapoda</taxon>
        <taxon>Insecta</taxon>
        <taxon>Pterygota</taxon>
        <taxon>Neoptera</taxon>
        <taxon>Endopterygota</taxon>
        <taxon>Diptera</taxon>
        <taxon>Nematocera</taxon>
        <taxon>Chironomoidea</taxon>
        <taxon>Chironomidae</taxon>
        <taxon>Chironominae</taxon>
        <taxon>Chironomus</taxon>
    </lineage>
</organism>
<dbReference type="OrthoDB" id="2311693at2759"/>
<keyword evidence="1" id="KW-0175">Coiled coil</keyword>
<dbReference type="Gene3D" id="3.30.710.10">
    <property type="entry name" value="Potassium Channel Kv1.1, Chain A"/>
    <property type="match status" value="1"/>
</dbReference>
<dbReference type="SUPFAM" id="SSF52058">
    <property type="entry name" value="L domain-like"/>
    <property type="match status" value="1"/>
</dbReference>
<proteinExistence type="predicted"/>
<dbReference type="PANTHER" id="PTHR24413">
    <property type="entry name" value="SPECKLE-TYPE POZ PROTEIN"/>
    <property type="match status" value="1"/>
</dbReference>
<keyword evidence="4" id="KW-1185">Reference proteome</keyword>
<dbReference type="InterPro" id="IPR000210">
    <property type="entry name" value="BTB/POZ_dom"/>
</dbReference>
<reference evidence="3" key="1">
    <citation type="submission" date="2022-01" db="EMBL/GenBank/DDBJ databases">
        <authorList>
            <person name="King R."/>
        </authorList>
    </citation>
    <scope>NUCLEOTIDE SEQUENCE</scope>
</reference>
<feature type="coiled-coil region" evidence="1">
    <location>
        <begin position="314"/>
        <end position="341"/>
    </location>
</feature>
<dbReference type="Pfam" id="PF00651">
    <property type="entry name" value="BTB"/>
    <property type="match status" value="1"/>
</dbReference>
<dbReference type="SUPFAM" id="SSF54695">
    <property type="entry name" value="POZ domain"/>
    <property type="match status" value="1"/>
</dbReference>
<dbReference type="EMBL" id="OU895879">
    <property type="protein sequence ID" value="CAG9807464.1"/>
    <property type="molecule type" value="Genomic_DNA"/>
</dbReference>
<gene>
    <name evidence="3" type="ORF">CHIRRI_LOCUS10313</name>
</gene>
<sequence length="347" mass="40354">MLTHGYTILGVLWPWKYPEMKIPCIFRDNAFLDNKEVYVCEFVEQNIPDNLKIIPDGSHQYSRRGNLKNNIDVTGVIFNKCNLTKVPQGLPRIFPNMKIFSIWNSSLKNVSRNDLAEDKNIEKIGFCSNEIEYLPGDLFEEFYNLEEVSFSGNKLTIIEPNESFKDFHIQIDDQKLPVHKILLAAQSPTFAEILKNNPDVENLNLVDIPVDIFEKILHFLYTDEFPHKETNFFDLFAAAGKLKMEALKDFAAEKIISMINKENAMDILKLSNKYEHKKLKLEAFLKIKKDHPKIDFKDDWIKDVDTVINIIKGYKTKEEAIRKAKEAIEKAEEEFKKIVIKSEKFAN</sequence>
<dbReference type="CDD" id="cd18186">
    <property type="entry name" value="BTB_POZ_ZBTB_KLHL-like"/>
    <property type="match status" value="1"/>
</dbReference>
<dbReference type="PROSITE" id="PS50097">
    <property type="entry name" value="BTB"/>
    <property type="match status" value="1"/>
</dbReference>
<evidence type="ECO:0000256" key="1">
    <source>
        <dbReference type="SAM" id="Coils"/>
    </source>
</evidence>
<reference evidence="3" key="2">
    <citation type="submission" date="2022-10" db="EMBL/GenBank/DDBJ databases">
        <authorList>
            <consortium name="ENA_rothamsted_submissions"/>
            <consortium name="culmorum"/>
            <person name="King R."/>
        </authorList>
    </citation>
    <scope>NUCLEOTIDE SEQUENCE</scope>
</reference>
<feature type="domain" description="BTB" evidence="2">
    <location>
        <begin position="165"/>
        <end position="229"/>
    </location>
</feature>
<dbReference type="Proteomes" id="UP001153620">
    <property type="component" value="Chromosome 3"/>
</dbReference>
<evidence type="ECO:0000259" key="2">
    <source>
        <dbReference type="PROSITE" id="PS50097"/>
    </source>
</evidence>
<name>A0A9N9S2L1_9DIPT</name>
<evidence type="ECO:0000313" key="4">
    <source>
        <dbReference type="Proteomes" id="UP001153620"/>
    </source>
</evidence>
<evidence type="ECO:0000313" key="3">
    <source>
        <dbReference type="EMBL" id="CAG9807464.1"/>
    </source>
</evidence>
<dbReference type="SMART" id="SM00225">
    <property type="entry name" value="BTB"/>
    <property type="match status" value="1"/>
</dbReference>
<protein>
    <recommendedName>
        <fullName evidence="2">BTB domain-containing protein</fullName>
    </recommendedName>
</protein>
<accession>A0A9N9S2L1</accession>
<dbReference type="AlphaFoldDB" id="A0A9N9S2L1"/>
<dbReference type="InterPro" id="IPR011333">
    <property type="entry name" value="SKP1/BTB/POZ_sf"/>
</dbReference>